<dbReference type="EMBL" id="LR881466">
    <property type="protein sequence ID" value="CAD5315993.1"/>
    <property type="molecule type" value="Genomic_DNA"/>
</dbReference>
<evidence type="ECO:0000313" key="1">
    <source>
        <dbReference type="EMBL" id="CAD5315993.1"/>
    </source>
</evidence>
<organism evidence="1 2">
    <name type="scientific">Arabidopsis thaliana</name>
    <name type="common">Mouse-ear cress</name>
    <dbReference type="NCBI Taxonomy" id="3702"/>
    <lineage>
        <taxon>Eukaryota</taxon>
        <taxon>Viridiplantae</taxon>
        <taxon>Streptophyta</taxon>
        <taxon>Embryophyta</taxon>
        <taxon>Tracheophyta</taxon>
        <taxon>Spermatophyta</taxon>
        <taxon>Magnoliopsida</taxon>
        <taxon>eudicotyledons</taxon>
        <taxon>Gunneridae</taxon>
        <taxon>Pentapetalae</taxon>
        <taxon>rosids</taxon>
        <taxon>malvids</taxon>
        <taxon>Brassicales</taxon>
        <taxon>Brassicaceae</taxon>
        <taxon>Camelineae</taxon>
        <taxon>Arabidopsis</taxon>
    </lineage>
</organism>
<reference evidence="1 2" key="1">
    <citation type="submission" date="2020-09" db="EMBL/GenBank/DDBJ databases">
        <authorList>
            <person name="Ashkenazy H."/>
        </authorList>
    </citation>
    <scope>NUCLEOTIDE SEQUENCE [LARGE SCALE GENOMIC DNA]</scope>
    <source>
        <strain evidence="2">cv. Cdm-0</strain>
    </source>
</reference>
<accession>A0A7G2E1Z7</accession>
<dbReference type="AlphaFoldDB" id="A0A7G2E1Z7"/>
<sequence length="80" mass="9364">MAKKKKPLLHMRGNLGVILEELISWTKMSPIHVAHWKLRDVFRSVCSVFNTNLQIDPTHLSCCLCSPQHQIFHHQNNRHL</sequence>
<protein>
    <submittedName>
        <fullName evidence="1">(thale cress) hypothetical protein</fullName>
    </submittedName>
</protein>
<proteinExistence type="predicted"/>
<name>A0A7G2E1Z7_ARATH</name>
<gene>
    <name evidence="1" type="ORF">AT9943_LOCUS4333</name>
</gene>
<evidence type="ECO:0000313" key="2">
    <source>
        <dbReference type="Proteomes" id="UP000516314"/>
    </source>
</evidence>
<dbReference type="Proteomes" id="UP000516314">
    <property type="component" value="Chromosome 1"/>
</dbReference>